<feature type="compositionally biased region" description="Polar residues" evidence="1">
    <location>
        <begin position="317"/>
        <end position="338"/>
    </location>
</feature>
<sequence length="359" mass="38681">MATMFHWMAFLVLLSPVGTLAAFIVDDSSKSASTCEPFLIQWQGGIEVYILSANCGSSADPFDPRILEASSESVLENLGTLQVTAFKWSVDLAAGTAVLIELQDSTGAVAHSKPLDIQPGYGMHTKEYYDSTISGYYDSTISDYYDSTISDFYDSTIIDYFSADNNDPNVVVKRCFSANNQPVQSKSTKSAAGPYYAEPPAEAVSTLKTPSHIGIILGTAIPLALLLLFICVFLWRRYRKRTTADHEKLPVVGSGAPTWYMQPAYGFRHSQVTGSAPVASEPDHVPHAPPGPPPNPIVSQSDASSDSISRLSLPSQPSFVQSQGVSVPEYSSSTTPWTSGGLMEMPPSPSEYPSPPPAY</sequence>
<reference evidence="4" key="1">
    <citation type="submission" date="2023-03" db="EMBL/GenBank/DDBJ databases">
        <title>Massive genome expansion in bonnet fungi (Mycena s.s.) driven by repeated elements and novel gene families across ecological guilds.</title>
        <authorList>
            <consortium name="Lawrence Berkeley National Laboratory"/>
            <person name="Harder C.B."/>
            <person name="Miyauchi S."/>
            <person name="Viragh M."/>
            <person name="Kuo A."/>
            <person name="Thoen E."/>
            <person name="Andreopoulos B."/>
            <person name="Lu D."/>
            <person name="Skrede I."/>
            <person name="Drula E."/>
            <person name="Henrissat B."/>
            <person name="Morin E."/>
            <person name="Kohler A."/>
            <person name="Barry K."/>
            <person name="LaButti K."/>
            <person name="Morin E."/>
            <person name="Salamov A."/>
            <person name="Lipzen A."/>
            <person name="Mereny Z."/>
            <person name="Hegedus B."/>
            <person name="Baldrian P."/>
            <person name="Stursova M."/>
            <person name="Weitz H."/>
            <person name="Taylor A."/>
            <person name="Grigoriev I.V."/>
            <person name="Nagy L.G."/>
            <person name="Martin F."/>
            <person name="Kauserud H."/>
        </authorList>
    </citation>
    <scope>NUCLEOTIDE SEQUENCE</scope>
    <source>
        <strain evidence="4">9144</strain>
    </source>
</reference>
<keyword evidence="2" id="KW-1133">Transmembrane helix</keyword>
<dbReference type="AlphaFoldDB" id="A0AAD6VLM7"/>
<evidence type="ECO:0000256" key="2">
    <source>
        <dbReference type="SAM" id="Phobius"/>
    </source>
</evidence>
<dbReference type="EMBL" id="JARJCW010000015">
    <property type="protein sequence ID" value="KAJ7216619.1"/>
    <property type="molecule type" value="Genomic_DNA"/>
</dbReference>
<feature type="compositionally biased region" description="Pro residues" evidence="1">
    <location>
        <begin position="287"/>
        <end position="296"/>
    </location>
</feature>
<proteinExistence type="predicted"/>
<keyword evidence="3" id="KW-0732">Signal</keyword>
<evidence type="ECO:0000313" key="4">
    <source>
        <dbReference type="EMBL" id="KAJ7216619.1"/>
    </source>
</evidence>
<evidence type="ECO:0000256" key="1">
    <source>
        <dbReference type="SAM" id="MobiDB-lite"/>
    </source>
</evidence>
<keyword evidence="5" id="KW-1185">Reference proteome</keyword>
<name>A0AAD6VLM7_9AGAR</name>
<keyword evidence="2" id="KW-0812">Transmembrane</keyword>
<feature type="compositionally biased region" description="Low complexity" evidence="1">
    <location>
        <begin position="297"/>
        <end position="316"/>
    </location>
</feature>
<feature type="transmembrane region" description="Helical" evidence="2">
    <location>
        <begin position="213"/>
        <end position="235"/>
    </location>
</feature>
<accession>A0AAD6VLM7</accession>
<evidence type="ECO:0000256" key="3">
    <source>
        <dbReference type="SAM" id="SignalP"/>
    </source>
</evidence>
<comment type="caution">
    <text evidence="4">The sequence shown here is derived from an EMBL/GenBank/DDBJ whole genome shotgun (WGS) entry which is preliminary data.</text>
</comment>
<protein>
    <submittedName>
        <fullName evidence="4">Uncharacterized protein</fullName>
    </submittedName>
</protein>
<evidence type="ECO:0000313" key="5">
    <source>
        <dbReference type="Proteomes" id="UP001219525"/>
    </source>
</evidence>
<feature type="compositionally biased region" description="Pro residues" evidence="1">
    <location>
        <begin position="346"/>
        <end position="359"/>
    </location>
</feature>
<dbReference type="Proteomes" id="UP001219525">
    <property type="component" value="Unassembled WGS sequence"/>
</dbReference>
<gene>
    <name evidence="4" type="ORF">GGX14DRAFT_605545</name>
</gene>
<feature type="signal peptide" evidence="3">
    <location>
        <begin position="1"/>
        <end position="21"/>
    </location>
</feature>
<organism evidence="4 5">
    <name type="scientific">Mycena pura</name>
    <dbReference type="NCBI Taxonomy" id="153505"/>
    <lineage>
        <taxon>Eukaryota</taxon>
        <taxon>Fungi</taxon>
        <taxon>Dikarya</taxon>
        <taxon>Basidiomycota</taxon>
        <taxon>Agaricomycotina</taxon>
        <taxon>Agaricomycetes</taxon>
        <taxon>Agaricomycetidae</taxon>
        <taxon>Agaricales</taxon>
        <taxon>Marasmiineae</taxon>
        <taxon>Mycenaceae</taxon>
        <taxon>Mycena</taxon>
    </lineage>
</organism>
<feature type="region of interest" description="Disordered" evidence="1">
    <location>
        <begin position="273"/>
        <end position="359"/>
    </location>
</feature>
<feature type="chain" id="PRO_5041931812" evidence="3">
    <location>
        <begin position="22"/>
        <end position="359"/>
    </location>
</feature>
<keyword evidence="2" id="KW-0472">Membrane</keyword>